<dbReference type="EMBL" id="SJPS01000004">
    <property type="protein sequence ID" value="TWU25908.1"/>
    <property type="molecule type" value="Genomic_DNA"/>
</dbReference>
<dbReference type="InterPro" id="IPR029069">
    <property type="entry name" value="HotDog_dom_sf"/>
</dbReference>
<dbReference type="Gene3D" id="3.10.129.10">
    <property type="entry name" value="Hotdog Thioesterase"/>
    <property type="match status" value="1"/>
</dbReference>
<dbReference type="RefSeq" id="WP_146451470.1">
    <property type="nucleotide sequence ID" value="NZ_SJPS01000004.1"/>
</dbReference>
<dbReference type="Pfam" id="PF13279">
    <property type="entry name" value="4HBT_2"/>
    <property type="match status" value="1"/>
</dbReference>
<reference evidence="3 4" key="1">
    <citation type="submission" date="2019-02" db="EMBL/GenBank/DDBJ databases">
        <title>Deep-cultivation of Planctomycetes and their phenomic and genomic characterization uncovers novel biology.</title>
        <authorList>
            <person name="Wiegand S."/>
            <person name="Jogler M."/>
            <person name="Boedeker C."/>
            <person name="Pinto D."/>
            <person name="Vollmers J."/>
            <person name="Rivas-Marin E."/>
            <person name="Kohn T."/>
            <person name="Peeters S.H."/>
            <person name="Heuer A."/>
            <person name="Rast P."/>
            <person name="Oberbeckmann S."/>
            <person name="Bunk B."/>
            <person name="Jeske O."/>
            <person name="Meyerdierks A."/>
            <person name="Storesund J.E."/>
            <person name="Kallscheuer N."/>
            <person name="Luecker S."/>
            <person name="Lage O.M."/>
            <person name="Pohl T."/>
            <person name="Merkel B.J."/>
            <person name="Hornburger P."/>
            <person name="Mueller R.-W."/>
            <person name="Bruemmer F."/>
            <person name="Labrenz M."/>
            <person name="Spormann A.M."/>
            <person name="Op Den Camp H."/>
            <person name="Overmann J."/>
            <person name="Amann R."/>
            <person name="Jetten M.S.M."/>
            <person name="Mascher T."/>
            <person name="Medema M.H."/>
            <person name="Devos D.P."/>
            <person name="Kaster A.-K."/>
            <person name="Ovreas L."/>
            <person name="Rohde M."/>
            <person name="Galperin M.Y."/>
            <person name="Jogler C."/>
        </authorList>
    </citation>
    <scope>NUCLEOTIDE SEQUENCE [LARGE SCALE GENOMIC DNA]</scope>
    <source>
        <strain evidence="3 4">Pla144</strain>
    </source>
</reference>
<dbReference type="PANTHER" id="PTHR31793:SF27">
    <property type="entry name" value="NOVEL THIOESTERASE SUPERFAMILY DOMAIN AND SAPOSIN A-TYPE DOMAIN CONTAINING PROTEIN (0610012H03RIK)"/>
    <property type="match status" value="1"/>
</dbReference>
<dbReference type="SUPFAM" id="SSF54637">
    <property type="entry name" value="Thioesterase/thiol ester dehydrase-isomerase"/>
    <property type="match status" value="1"/>
</dbReference>
<dbReference type="InterPro" id="IPR006684">
    <property type="entry name" value="YbgC/YbaW"/>
</dbReference>
<dbReference type="PANTHER" id="PTHR31793">
    <property type="entry name" value="4-HYDROXYBENZOYL-COA THIOESTERASE FAMILY MEMBER"/>
    <property type="match status" value="1"/>
</dbReference>
<keyword evidence="2 3" id="KW-0378">Hydrolase</keyword>
<evidence type="ECO:0000256" key="2">
    <source>
        <dbReference type="ARBA" id="ARBA00022801"/>
    </source>
</evidence>
<sequence length="127" mass="14438">MQHTIDIEVRYYETDGQGIVHHANYFQYFELARVQMLKALGHDYAELERQGIFLVVHSISARYIAPAKFGDTLQIDTTVERATAARIDHSYRVLRGGVLLAEGKSTIACIDEKGEIQRMPSILYHAD</sequence>
<name>A0A5C6CNE3_9BACT</name>
<dbReference type="OrthoDB" id="9800856at2"/>
<gene>
    <name evidence="3" type="primary">ybgC</name>
    <name evidence="3" type="ORF">Pla144_31220</name>
</gene>
<dbReference type="AlphaFoldDB" id="A0A5C6CNE3"/>
<protein>
    <submittedName>
        <fullName evidence="3">Acyl-CoA thioester hydrolase YbgC</fullName>
        <ecNumber evidence="3">3.1.2.-</ecNumber>
    </submittedName>
</protein>
<dbReference type="GO" id="GO:0047617">
    <property type="term" value="F:fatty acyl-CoA hydrolase activity"/>
    <property type="evidence" value="ECO:0007669"/>
    <property type="project" value="TreeGrafter"/>
</dbReference>
<accession>A0A5C6CNE3</accession>
<dbReference type="InterPro" id="IPR050563">
    <property type="entry name" value="4-hydroxybenzoyl-CoA_TE"/>
</dbReference>
<proteinExistence type="inferred from homology"/>
<comment type="caution">
    <text evidence="3">The sequence shown here is derived from an EMBL/GenBank/DDBJ whole genome shotgun (WGS) entry which is preliminary data.</text>
</comment>
<dbReference type="NCBIfam" id="TIGR00051">
    <property type="entry name" value="YbgC/FadM family acyl-CoA thioesterase"/>
    <property type="match status" value="1"/>
</dbReference>
<dbReference type="EC" id="3.1.2.-" evidence="3"/>
<comment type="similarity">
    <text evidence="1">Belongs to the 4-hydroxybenzoyl-CoA thioesterase family.</text>
</comment>
<dbReference type="Proteomes" id="UP000318437">
    <property type="component" value="Unassembled WGS sequence"/>
</dbReference>
<keyword evidence="4" id="KW-1185">Reference proteome</keyword>
<evidence type="ECO:0000256" key="1">
    <source>
        <dbReference type="ARBA" id="ARBA00005953"/>
    </source>
</evidence>
<evidence type="ECO:0000313" key="3">
    <source>
        <dbReference type="EMBL" id="TWU25908.1"/>
    </source>
</evidence>
<evidence type="ECO:0000313" key="4">
    <source>
        <dbReference type="Proteomes" id="UP000318437"/>
    </source>
</evidence>
<organism evidence="3 4">
    <name type="scientific">Bythopirellula polymerisocia</name>
    <dbReference type="NCBI Taxonomy" id="2528003"/>
    <lineage>
        <taxon>Bacteria</taxon>
        <taxon>Pseudomonadati</taxon>
        <taxon>Planctomycetota</taxon>
        <taxon>Planctomycetia</taxon>
        <taxon>Pirellulales</taxon>
        <taxon>Lacipirellulaceae</taxon>
        <taxon>Bythopirellula</taxon>
    </lineage>
</organism>
<dbReference type="CDD" id="cd00586">
    <property type="entry name" value="4HBT"/>
    <property type="match status" value="1"/>
</dbReference>
<dbReference type="PIRSF" id="PIRSF003230">
    <property type="entry name" value="YbgC"/>
    <property type="match status" value="1"/>
</dbReference>